<gene>
    <name evidence="2" type="ORF">FHX44_118180</name>
</gene>
<dbReference type="OrthoDB" id="9773549at2"/>
<evidence type="ECO:0000313" key="3">
    <source>
        <dbReference type="Proteomes" id="UP000321261"/>
    </source>
</evidence>
<dbReference type="InterPro" id="IPR000073">
    <property type="entry name" value="AB_hydrolase_1"/>
</dbReference>
<keyword evidence="3" id="KW-1185">Reference proteome</keyword>
<accession>A0A561T555</accession>
<dbReference type="Proteomes" id="UP000321261">
    <property type="component" value="Unassembled WGS sequence"/>
</dbReference>
<dbReference type="PANTHER" id="PTHR37017:SF11">
    <property type="entry name" value="ESTERASE_LIPASE_THIOESTERASE DOMAIN-CONTAINING PROTEIN"/>
    <property type="match status" value="1"/>
</dbReference>
<dbReference type="GO" id="GO:0003824">
    <property type="term" value="F:catalytic activity"/>
    <property type="evidence" value="ECO:0007669"/>
    <property type="project" value="UniProtKB-ARBA"/>
</dbReference>
<dbReference type="Pfam" id="PF12697">
    <property type="entry name" value="Abhydrolase_6"/>
    <property type="match status" value="1"/>
</dbReference>
<organism evidence="2 3">
    <name type="scientific">Pseudonocardia hierapolitana</name>
    <dbReference type="NCBI Taxonomy" id="1128676"/>
    <lineage>
        <taxon>Bacteria</taxon>
        <taxon>Bacillati</taxon>
        <taxon>Actinomycetota</taxon>
        <taxon>Actinomycetes</taxon>
        <taxon>Pseudonocardiales</taxon>
        <taxon>Pseudonocardiaceae</taxon>
        <taxon>Pseudonocardia</taxon>
    </lineage>
</organism>
<reference evidence="2 3" key="1">
    <citation type="submission" date="2019-06" db="EMBL/GenBank/DDBJ databases">
        <title>Sequencing the genomes of 1000 actinobacteria strains.</title>
        <authorList>
            <person name="Klenk H.-P."/>
        </authorList>
    </citation>
    <scope>NUCLEOTIDE SEQUENCE [LARGE SCALE GENOMIC DNA]</scope>
    <source>
        <strain evidence="2 3">DSM 45671</strain>
    </source>
</reference>
<dbReference type="InterPro" id="IPR029058">
    <property type="entry name" value="AB_hydrolase_fold"/>
</dbReference>
<feature type="domain" description="AB hydrolase-1" evidence="1">
    <location>
        <begin position="5"/>
        <end position="224"/>
    </location>
</feature>
<sequence>MSNYVLVHGGFVGGWYWRETAALLEKDGHRVHVVEQMPSAGRGDPAQLGDLRADADHVKRVIDAVGEPVVLVGHSYGGMVITELADHPAVVHTVYLSAFWPQRGQSLSDLFGDGPPPGWIVAHDNGTATVTDDLEVARQALCADVDPARAAEELRRLIPQSMSSFGTPSSAPDRKHRTTYIICEQDNAVPVAAQEQMAAAADHVERLPSSHQPMASMPDKLAEALARVR</sequence>
<comment type="caution">
    <text evidence="2">The sequence shown here is derived from an EMBL/GenBank/DDBJ whole genome shotgun (WGS) entry which is preliminary data.</text>
</comment>
<protein>
    <submittedName>
        <fullName evidence="2">Pimeloyl-ACP methyl ester carboxylesterase</fullName>
    </submittedName>
</protein>
<dbReference type="SUPFAM" id="SSF53474">
    <property type="entry name" value="alpha/beta-Hydrolases"/>
    <property type="match status" value="1"/>
</dbReference>
<proteinExistence type="predicted"/>
<dbReference type="Gene3D" id="3.40.50.1820">
    <property type="entry name" value="alpha/beta hydrolase"/>
    <property type="match status" value="1"/>
</dbReference>
<dbReference type="PANTHER" id="PTHR37017">
    <property type="entry name" value="AB HYDROLASE-1 DOMAIN-CONTAINING PROTEIN-RELATED"/>
    <property type="match status" value="1"/>
</dbReference>
<dbReference type="RefSeq" id="WP_147260587.1">
    <property type="nucleotide sequence ID" value="NZ_VIWU01000001.1"/>
</dbReference>
<dbReference type="EMBL" id="VIWU01000001">
    <property type="protein sequence ID" value="TWF82235.1"/>
    <property type="molecule type" value="Genomic_DNA"/>
</dbReference>
<dbReference type="InterPro" id="IPR052897">
    <property type="entry name" value="Sec-Metab_Biosynth_Hydrolase"/>
</dbReference>
<dbReference type="AlphaFoldDB" id="A0A561T555"/>
<evidence type="ECO:0000313" key="2">
    <source>
        <dbReference type="EMBL" id="TWF82235.1"/>
    </source>
</evidence>
<evidence type="ECO:0000259" key="1">
    <source>
        <dbReference type="Pfam" id="PF12697"/>
    </source>
</evidence>
<name>A0A561T555_9PSEU</name>